<evidence type="ECO:0000256" key="18">
    <source>
        <dbReference type="RuleBase" id="RU000579"/>
    </source>
</evidence>
<evidence type="ECO:0000256" key="19">
    <source>
        <dbReference type="RuleBase" id="RU004171"/>
    </source>
</evidence>
<sequence length="471" mass="48678">MGNKHDENSEKREIGVGLLGLGTVGSEVARVLVEDAEELAARVGAKLVLRGVAVRKLDAPRGVCEHLVDPALLTTDAAELVARDDVDVVVELIGGINPAKDLIRQALRAGKSVVSANKALFAAHSAKLFEAAQKAKVDLFFEAAVAGAIPVIRPLRQSLAGDRITTVAGIVNGTTNFILSAMDSKGDDYDKVLREAQELGYAEADPTADVGGHDAAAKTAIMASIAFHTRVTADDVHVEGITDIAAADVESAKQLGYTIKLLSMSERVTGGDGHERVSARVYPALVPRSHPLASVNGAYNAVVVEAVNAGRLMFYGQGAGGAPTASSVAGDLVAAARNLVLGRAVASESTYAKLPIAPISDVAARYFVRIRVDDRPGVLASVAAVFAKRDVSIATVLQKGLPRDGGHDASGGSDASAQSESAADGASGGAEIIIITHSALGGALSETVREVEGHPAVVEVESVLRLEFEND</sequence>
<evidence type="ECO:0000256" key="15">
    <source>
        <dbReference type="ARBA" id="ARBA00049031"/>
    </source>
</evidence>
<evidence type="ECO:0000256" key="3">
    <source>
        <dbReference type="ARBA" id="ARBA00005062"/>
    </source>
</evidence>
<dbReference type="InterPro" id="IPR005106">
    <property type="entry name" value="Asp/hSer_DH_NAD-bd"/>
</dbReference>
<dbReference type="GO" id="GO:0004412">
    <property type="term" value="F:homoserine dehydrogenase activity"/>
    <property type="evidence" value="ECO:0007669"/>
    <property type="project" value="UniProtKB-EC"/>
</dbReference>
<feature type="binding site" evidence="17">
    <location>
        <begin position="19"/>
        <end position="26"/>
    </location>
    <ligand>
        <name>NADP(+)</name>
        <dbReference type="ChEBI" id="CHEBI:58349"/>
    </ligand>
</feature>
<dbReference type="SUPFAM" id="SSF55347">
    <property type="entry name" value="Glyceraldehyde-3-phosphate dehydrogenase-like, C-terminal domain"/>
    <property type="match status" value="1"/>
</dbReference>
<dbReference type="UniPathway" id="UPA00051">
    <property type="reaction ID" value="UER00465"/>
</dbReference>
<keyword evidence="7 18" id="KW-0028">Amino-acid biosynthesis</keyword>
<dbReference type="FunFam" id="3.30.360.10:FF:000005">
    <property type="entry name" value="Homoserine dehydrogenase"/>
    <property type="match status" value="1"/>
</dbReference>
<gene>
    <name evidence="22" type="ordered locus">Srot_0682</name>
</gene>
<dbReference type="InterPro" id="IPR019811">
    <property type="entry name" value="HDH_CS"/>
</dbReference>
<evidence type="ECO:0000256" key="6">
    <source>
        <dbReference type="ARBA" id="ARBA00013376"/>
    </source>
</evidence>
<feature type="region of interest" description="Disordered" evidence="20">
    <location>
        <begin position="402"/>
        <end position="422"/>
    </location>
</feature>
<evidence type="ECO:0000313" key="23">
    <source>
        <dbReference type="Proteomes" id="UP000002247"/>
    </source>
</evidence>
<evidence type="ECO:0000256" key="13">
    <source>
        <dbReference type="ARBA" id="ARBA00044930"/>
    </source>
</evidence>
<feature type="domain" description="ACT" evidence="21">
    <location>
        <begin position="367"/>
        <end position="465"/>
    </location>
</feature>
<dbReference type="InterPro" id="IPR036291">
    <property type="entry name" value="NAD(P)-bd_dom_sf"/>
</dbReference>
<dbReference type="Gene3D" id="3.40.50.720">
    <property type="entry name" value="NAD(P)-binding Rossmann-like Domain"/>
    <property type="match status" value="1"/>
</dbReference>
<dbReference type="PANTHER" id="PTHR43331">
    <property type="entry name" value="HOMOSERINE DEHYDROGENASE"/>
    <property type="match status" value="1"/>
</dbReference>
<dbReference type="Gene3D" id="3.30.360.10">
    <property type="entry name" value="Dihydrodipicolinate Reductase, domain 2"/>
    <property type="match status" value="1"/>
</dbReference>
<feature type="active site" description="Proton donor" evidence="16">
    <location>
        <position position="218"/>
    </location>
</feature>
<comment type="pathway">
    <text evidence="2 18">Amino-acid biosynthesis; L-threonine biosynthesis; L-threonine from L-aspartate: step 3/5.</text>
</comment>
<dbReference type="InterPro" id="IPR002912">
    <property type="entry name" value="ACT_dom"/>
</dbReference>
<feature type="compositionally biased region" description="Low complexity" evidence="20">
    <location>
        <begin position="410"/>
        <end position="422"/>
    </location>
</feature>
<comment type="pathway">
    <text evidence="3 18">Amino-acid biosynthesis; L-methionine biosynthesis via de novo pathway; L-homoserine from L-aspartate: step 3/3.</text>
</comment>
<evidence type="ECO:0000256" key="16">
    <source>
        <dbReference type="PIRSR" id="PIRSR000098-1"/>
    </source>
</evidence>
<dbReference type="EC" id="1.1.1.3" evidence="5 18"/>
<evidence type="ECO:0000256" key="4">
    <source>
        <dbReference type="ARBA" id="ARBA00006753"/>
    </source>
</evidence>
<dbReference type="KEGG" id="srt:Srot_0682"/>
<reference evidence="22 23" key="1">
    <citation type="journal article" date="2010" name="Stand. Genomic Sci.">
        <title>Complete genome sequence of Segniliparus rotundus type strain (CDC 1076).</title>
        <authorList>
            <person name="Sikorski J."/>
            <person name="Lapidus A."/>
            <person name="Copeland A."/>
            <person name="Misra M."/>
            <person name="Glavina Del Rio T."/>
            <person name="Nolan M."/>
            <person name="Lucas S."/>
            <person name="Chen F."/>
            <person name="Tice H."/>
            <person name="Cheng J.F."/>
            <person name="Jando M."/>
            <person name="Schneider S."/>
            <person name="Bruce D."/>
            <person name="Goodwin L."/>
            <person name="Pitluck S."/>
            <person name="Liolios K."/>
            <person name="Mikhailova N."/>
            <person name="Pati A."/>
            <person name="Ivanova N."/>
            <person name="Mavromatis K."/>
            <person name="Chen A."/>
            <person name="Palaniappan K."/>
            <person name="Chertkov O."/>
            <person name="Land M."/>
            <person name="Hauser L."/>
            <person name="Chang Y.J."/>
            <person name="Jeffries C.D."/>
            <person name="Brettin T."/>
            <person name="Detter J.C."/>
            <person name="Han C."/>
            <person name="Rohde M."/>
            <person name="Goker M."/>
            <person name="Bristow J."/>
            <person name="Eisen J.A."/>
            <person name="Markowitz V."/>
            <person name="Hugenholtz P."/>
            <person name="Kyrpides N.C."/>
            <person name="Klenk H.P."/>
        </authorList>
    </citation>
    <scope>NUCLEOTIDE SEQUENCE [LARGE SCALE GENOMIC DNA]</scope>
    <source>
        <strain evidence="23">ATCC BAA-972 / CDC 1076 / CIP 108378 / DSM 44985 / JCM 13578</strain>
    </source>
</reference>
<dbReference type="eggNOG" id="COG0460">
    <property type="taxonomic scope" value="Bacteria"/>
</dbReference>
<dbReference type="Proteomes" id="UP000002247">
    <property type="component" value="Chromosome"/>
</dbReference>
<dbReference type="EMBL" id="CP001958">
    <property type="protein sequence ID" value="ADG97164.1"/>
    <property type="molecule type" value="Genomic_DNA"/>
</dbReference>
<organism evidence="22 23">
    <name type="scientific">Segniliparus rotundus (strain ATCC BAA-972 / CDC 1076 / CIP 108378 / DSM 44985 / JCM 13578)</name>
    <dbReference type="NCBI Taxonomy" id="640132"/>
    <lineage>
        <taxon>Bacteria</taxon>
        <taxon>Bacillati</taxon>
        <taxon>Actinomycetota</taxon>
        <taxon>Actinomycetes</taxon>
        <taxon>Mycobacteriales</taxon>
        <taxon>Segniliparaceae</taxon>
        <taxon>Segniliparus</taxon>
    </lineage>
</organism>
<comment type="catalytic activity">
    <reaction evidence="14">
        <text>L-homoserine + NADP(+) = L-aspartate 4-semialdehyde + NADPH + H(+)</text>
        <dbReference type="Rhea" id="RHEA:15761"/>
        <dbReference type="ChEBI" id="CHEBI:15378"/>
        <dbReference type="ChEBI" id="CHEBI:57476"/>
        <dbReference type="ChEBI" id="CHEBI:57783"/>
        <dbReference type="ChEBI" id="CHEBI:58349"/>
        <dbReference type="ChEBI" id="CHEBI:537519"/>
        <dbReference type="EC" id="1.1.1.3"/>
    </reaction>
    <physiologicalReaction direction="right-to-left" evidence="14">
        <dbReference type="Rhea" id="RHEA:15763"/>
    </physiologicalReaction>
</comment>
<dbReference type="HOGENOM" id="CLU_009116_1_0_11"/>
<keyword evidence="12 18" id="KW-0486">Methionine biosynthesis</keyword>
<evidence type="ECO:0000256" key="7">
    <source>
        <dbReference type="ARBA" id="ARBA00022605"/>
    </source>
</evidence>
<dbReference type="PANTHER" id="PTHR43331:SF1">
    <property type="entry name" value="HOMOSERINE DEHYDROGENASE"/>
    <property type="match status" value="1"/>
</dbReference>
<keyword evidence="11" id="KW-0915">Sodium</keyword>
<dbReference type="Pfam" id="PF00742">
    <property type="entry name" value="Homoserine_dh"/>
    <property type="match status" value="1"/>
</dbReference>
<dbReference type="RefSeq" id="WP_013137620.1">
    <property type="nucleotide sequence ID" value="NC_014168.1"/>
</dbReference>
<keyword evidence="10 18" id="KW-0560">Oxidoreductase</keyword>
<comment type="similarity">
    <text evidence="4 19">Belongs to the homoserine dehydrogenase family.</text>
</comment>
<dbReference type="InterPro" id="IPR016204">
    <property type="entry name" value="HDH"/>
</dbReference>
<evidence type="ECO:0000256" key="5">
    <source>
        <dbReference type="ARBA" id="ARBA00013213"/>
    </source>
</evidence>
<dbReference type="AlphaFoldDB" id="D6ZDA0"/>
<dbReference type="PROSITE" id="PS01042">
    <property type="entry name" value="HOMOSER_DHGENASE"/>
    <property type="match status" value="1"/>
</dbReference>
<comment type="catalytic activity">
    <reaction evidence="15">
        <text>L-homoserine + NAD(+) = L-aspartate 4-semialdehyde + NADH + H(+)</text>
        <dbReference type="Rhea" id="RHEA:15757"/>
        <dbReference type="ChEBI" id="CHEBI:15378"/>
        <dbReference type="ChEBI" id="CHEBI:57476"/>
        <dbReference type="ChEBI" id="CHEBI:57540"/>
        <dbReference type="ChEBI" id="CHEBI:57945"/>
        <dbReference type="ChEBI" id="CHEBI:537519"/>
        <dbReference type="EC" id="1.1.1.3"/>
    </reaction>
    <physiologicalReaction direction="right-to-left" evidence="15">
        <dbReference type="Rhea" id="RHEA:15759"/>
    </physiologicalReaction>
</comment>
<dbReference type="Gene3D" id="3.30.70.260">
    <property type="match status" value="1"/>
</dbReference>
<evidence type="ECO:0000256" key="10">
    <source>
        <dbReference type="ARBA" id="ARBA00023002"/>
    </source>
</evidence>
<dbReference type="InterPro" id="IPR045865">
    <property type="entry name" value="ACT-like_dom_sf"/>
</dbReference>
<dbReference type="Pfam" id="PF03447">
    <property type="entry name" value="NAD_binding_3"/>
    <property type="match status" value="1"/>
</dbReference>
<dbReference type="GO" id="GO:0050661">
    <property type="term" value="F:NADP binding"/>
    <property type="evidence" value="ECO:0007669"/>
    <property type="project" value="InterPro"/>
</dbReference>
<dbReference type="SUPFAM" id="SSF51735">
    <property type="entry name" value="NAD(P)-binding Rossmann-fold domains"/>
    <property type="match status" value="1"/>
</dbReference>
<evidence type="ECO:0000256" key="2">
    <source>
        <dbReference type="ARBA" id="ARBA00005056"/>
    </source>
</evidence>
<dbReference type="NCBIfam" id="NF004976">
    <property type="entry name" value="PRK06349.1"/>
    <property type="match status" value="1"/>
</dbReference>
<evidence type="ECO:0000256" key="14">
    <source>
        <dbReference type="ARBA" id="ARBA00048841"/>
    </source>
</evidence>
<evidence type="ECO:0000259" key="21">
    <source>
        <dbReference type="PROSITE" id="PS51671"/>
    </source>
</evidence>
<comment type="function">
    <text evidence="13">Catalyzes the conversion of L-aspartate-beta-semialdehyde (L-Asa) to L-homoserine (L-Hse), the third step in the biosynthesis of threonine and methionine from aspartate.</text>
</comment>
<evidence type="ECO:0000256" key="9">
    <source>
        <dbReference type="ARBA" id="ARBA00022857"/>
    </source>
</evidence>
<dbReference type="SUPFAM" id="SSF55021">
    <property type="entry name" value="ACT-like"/>
    <property type="match status" value="1"/>
</dbReference>
<evidence type="ECO:0000256" key="12">
    <source>
        <dbReference type="ARBA" id="ARBA00023167"/>
    </source>
</evidence>
<dbReference type="GO" id="GO:0009086">
    <property type="term" value="P:methionine biosynthetic process"/>
    <property type="evidence" value="ECO:0007669"/>
    <property type="project" value="UniProtKB-KW"/>
</dbReference>
<feature type="binding site" evidence="17">
    <location>
        <position position="203"/>
    </location>
    <ligand>
        <name>L-homoserine</name>
        <dbReference type="ChEBI" id="CHEBI:57476"/>
    </ligand>
</feature>
<evidence type="ECO:0000256" key="1">
    <source>
        <dbReference type="ARBA" id="ARBA00001920"/>
    </source>
</evidence>
<dbReference type="CDD" id="cd04881">
    <property type="entry name" value="ACT_HSDH-Hom"/>
    <property type="match status" value="1"/>
</dbReference>
<protein>
    <recommendedName>
        <fullName evidence="6 18">Homoserine dehydrogenase</fullName>
        <ecNumber evidence="5 18">1.1.1.3</ecNumber>
    </recommendedName>
</protein>
<dbReference type="GO" id="GO:0009088">
    <property type="term" value="P:threonine biosynthetic process"/>
    <property type="evidence" value="ECO:0007669"/>
    <property type="project" value="UniProtKB-UniPathway"/>
</dbReference>
<dbReference type="PROSITE" id="PS51671">
    <property type="entry name" value="ACT"/>
    <property type="match status" value="1"/>
</dbReference>
<evidence type="ECO:0000256" key="17">
    <source>
        <dbReference type="PIRSR" id="PIRSR000098-2"/>
    </source>
</evidence>
<dbReference type="Pfam" id="PF01842">
    <property type="entry name" value="ACT"/>
    <property type="match status" value="1"/>
</dbReference>
<dbReference type="OrthoDB" id="9808167at2"/>
<evidence type="ECO:0000256" key="20">
    <source>
        <dbReference type="SAM" id="MobiDB-lite"/>
    </source>
</evidence>
<keyword evidence="23" id="KW-1185">Reference proteome</keyword>
<comment type="cofactor">
    <cofactor evidence="1">
        <name>a metal cation</name>
        <dbReference type="ChEBI" id="CHEBI:25213"/>
    </cofactor>
</comment>
<feature type="binding site" evidence="17">
    <location>
        <position position="118"/>
    </location>
    <ligand>
        <name>NADPH</name>
        <dbReference type="ChEBI" id="CHEBI:57783"/>
    </ligand>
</feature>
<keyword evidence="9 17" id="KW-0521">NADP</keyword>
<keyword evidence="8 18" id="KW-0791">Threonine biosynthesis</keyword>
<evidence type="ECO:0000256" key="8">
    <source>
        <dbReference type="ARBA" id="ARBA00022697"/>
    </source>
</evidence>
<dbReference type="UniPathway" id="UPA00050">
    <property type="reaction ID" value="UER00063"/>
</dbReference>
<evidence type="ECO:0000256" key="11">
    <source>
        <dbReference type="ARBA" id="ARBA00023053"/>
    </source>
</evidence>
<name>D6ZDA0_SEGRD</name>
<dbReference type="PIRSF" id="PIRSF000098">
    <property type="entry name" value="Homoser_dehydrog"/>
    <property type="match status" value="1"/>
</dbReference>
<evidence type="ECO:0000313" key="22">
    <source>
        <dbReference type="EMBL" id="ADG97164.1"/>
    </source>
</evidence>
<proteinExistence type="inferred from homology"/>
<dbReference type="STRING" id="640132.Srot_0682"/>
<dbReference type="InterPro" id="IPR001342">
    <property type="entry name" value="HDH_cat"/>
</dbReference>
<accession>D6ZDA0</accession>